<evidence type="ECO:0000313" key="2">
    <source>
        <dbReference type="EMBL" id="GAI10736.1"/>
    </source>
</evidence>
<feature type="compositionally biased region" description="Polar residues" evidence="1">
    <location>
        <begin position="117"/>
        <end position="134"/>
    </location>
</feature>
<feature type="compositionally biased region" description="Basic and acidic residues" evidence="1">
    <location>
        <begin position="229"/>
        <end position="240"/>
    </location>
</feature>
<organism evidence="2">
    <name type="scientific">marine sediment metagenome</name>
    <dbReference type="NCBI Taxonomy" id="412755"/>
    <lineage>
        <taxon>unclassified sequences</taxon>
        <taxon>metagenomes</taxon>
        <taxon>ecological metagenomes</taxon>
    </lineage>
</organism>
<protein>
    <submittedName>
        <fullName evidence="2">Uncharacterized protein</fullName>
    </submittedName>
</protein>
<feature type="region of interest" description="Disordered" evidence="1">
    <location>
        <begin position="115"/>
        <end position="134"/>
    </location>
</feature>
<proteinExistence type="predicted"/>
<gene>
    <name evidence="2" type="ORF">S06H3_12873</name>
</gene>
<dbReference type="EMBL" id="BARV01006287">
    <property type="protein sequence ID" value="GAI10736.1"/>
    <property type="molecule type" value="Genomic_DNA"/>
</dbReference>
<accession>X1LY47</accession>
<comment type="caution">
    <text evidence="2">The sequence shown here is derived from an EMBL/GenBank/DDBJ whole genome shotgun (WGS) entry which is preliminary data.</text>
</comment>
<name>X1LY47_9ZZZZ</name>
<feature type="region of interest" description="Disordered" evidence="1">
    <location>
        <begin position="228"/>
        <end position="261"/>
    </location>
</feature>
<evidence type="ECO:0000256" key="1">
    <source>
        <dbReference type="SAM" id="MobiDB-lite"/>
    </source>
</evidence>
<dbReference type="AlphaFoldDB" id="X1LY47"/>
<sequence>MPRRRMIDPQIWRNEKIGSLPDAGRLLFIGIFSQADDDGRLKASPRYLMATIFPYDKDKTAEGVKHLRNQCAELGLIRLYTNSKEEYLDIPGWLEHQQIRKDRYTPSALPSFEESVPATTVKPSGNHLATTDEPNIIKSSLVKSKTPKGARKERADPVVNEIFAEMRTYLGYPDKVKEDPIPSYGKEGQAIKRMLTRGFTREEVTGCWKQKVDARGGEFVSMTWVNQDIGKKGGKGEQRPRQKRAKPITYLGRSEKEPGED</sequence>
<reference evidence="2" key="1">
    <citation type="journal article" date="2014" name="Front. Microbiol.">
        <title>High frequency of phylogenetically diverse reductive dehalogenase-homologous genes in deep subseafloor sedimentary metagenomes.</title>
        <authorList>
            <person name="Kawai M."/>
            <person name="Futagami T."/>
            <person name="Toyoda A."/>
            <person name="Takaki Y."/>
            <person name="Nishi S."/>
            <person name="Hori S."/>
            <person name="Arai W."/>
            <person name="Tsubouchi T."/>
            <person name="Morono Y."/>
            <person name="Uchiyama I."/>
            <person name="Ito T."/>
            <person name="Fujiyama A."/>
            <person name="Inagaki F."/>
            <person name="Takami H."/>
        </authorList>
    </citation>
    <scope>NUCLEOTIDE SEQUENCE</scope>
    <source>
        <strain evidence="2">Expedition CK06-06</strain>
    </source>
</reference>